<keyword evidence="3" id="KW-0645">Protease</keyword>
<dbReference type="PRINTS" id="PR00922">
    <property type="entry name" value="DADACBPTASE3"/>
</dbReference>
<dbReference type="GO" id="GO:0004185">
    <property type="term" value="F:serine-type carboxypeptidase activity"/>
    <property type="evidence" value="ECO:0007669"/>
    <property type="project" value="InterPro"/>
</dbReference>
<accession>A0A1I6FMU7</accession>
<dbReference type="Proteomes" id="UP000199534">
    <property type="component" value="Unassembled WGS sequence"/>
</dbReference>
<evidence type="ECO:0000313" key="4">
    <source>
        <dbReference type="Proteomes" id="UP000199534"/>
    </source>
</evidence>
<dbReference type="EMBL" id="FOYQ01000001">
    <property type="protein sequence ID" value="SFR31285.1"/>
    <property type="molecule type" value="Genomic_DNA"/>
</dbReference>
<reference evidence="3 4" key="1">
    <citation type="submission" date="2016-10" db="EMBL/GenBank/DDBJ databases">
        <authorList>
            <person name="de Groot N.N."/>
        </authorList>
    </citation>
    <scope>NUCLEOTIDE SEQUENCE [LARGE SCALE GENOMIC DNA]</scope>
    <source>
        <strain evidence="3 4">DSM 21019</strain>
    </source>
</reference>
<dbReference type="RefSeq" id="WP_092979845.1">
    <property type="nucleotide sequence ID" value="NZ_FOYQ01000001.1"/>
</dbReference>
<proteinExistence type="inferred from homology"/>
<evidence type="ECO:0000256" key="1">
    <source>
        <dbReference type="ARBA" id="ARBA00006096"/>
    </source>
</evidence>
<dbReference type="AlphaFoldDB" id="A0A1I6FMU7"/>
<keyword evidence="2" id="KW-0378">Hydrolase</keyword>
<evidence type="ECO:0000313" key="3">
    <source>
        <dbReference type="EMBL" id="SFR31285.1"/>
    </source>
</evidence>
<dbReference type="PANTHER" id="PTHR30023">
    <property type="entry name" value="D-ALANYL-D-ALANINE CARBOXYPEPTIDASE"/>
    <property type="match status" value="1"/>
</dbReference>
<dbReference type="OrthoDB" id="9802627at2"/>
<dbReference type="Gene3D" id="3.40.710.10">
    <property type="entry name" value="DD-peptidase/beta-lactamase superfamily"/>
    <property type="match status" value="2"/>
</dbReference>
<keyword evidence="4" id="KW-1185">Reference proteome</keyword>
<dbReference type="STRING" id="400055.SAMN04490243_0112"/>
<dbReference type="GO" id="GO:0006508">
    <property type="term" value="P:proteolysis"/>
    <property type="evidence" value="ECO:0007669"/>
    <property type="project" value="InterPro"/>
</dbReference>
<keyword evidence="3" id="KW-0121">Carboxypeptidase</keyword>
<dbReference type="PANTHER" id="PTHR30023:SF0">
    <property type="entry name" value="PENICILLIN-SENSITIVE CARBOXYPEPTIDASE A"/>
    <property type="match status" value="1"/>
</dbReference>
<dbReference type="PROSITE" id="PS51257">
    <property type="entry name" value="PROKAR_LIPOPROTEIN"/>
    <property type="match status" value="1"/>
</dbReference>
<dbReference type="Pfam" id="PF02113">
    <property type="entry name" value="Peptidase_S13"/>
    <property type="match status" value="2"/>
</dbReference>
<protein>
    <submittedName>
        <fullName evidence="3">D-alanyl-D-alanine carboxypeptidase / D-alanyl-D-alanine-endopeptidase (Penicillin-binding protein 4)</fullName>
    </submittedName>
</protein>
<dbReference type="SUPFAM" id="SSF56601">
    <property type="entry name" value="beta-lactamase/transpeptidase-like"/>
    <property type="match status" value="1"/>
</dbReference>
<dbReference type="GO" id="GO:0000270">
    <property type="term" value="P:peptidoglycan metabolic process"/>
    <property type="evidence" value="ECO:0007669"/>
    <property type="project" value="TreeGrafter"/>
</dbReference>
<evidence type="ECO:0000256" key="2">
    <source>
        <dbReference type="ARBA" id="ARBA00022801"/>
    </source>
</evidence>
<name>A0A1I6FMU7_9FLAO</name>
<dbReference type="InterPro" id="IPR012338">
    <property type="entry name" value="Beta-lactam/transpept-like"/>
</dbReference>
<comment type="similarity">
    <text evidence="1">Belongs to the peptidase S13 family.</text>
</comment>
<dbReference type="InterPro" id="IPR000667">
    <property type="entry name" value="Peptidase_S13"/>
</dbReference>
<organism evidence="3 4">
    <name type="scientific">Robiginitalea myxolifaciens</name>
    <dbReference type="NCBI Taxonomy" id="400055"/>
    <lineage>
        <taxon>Bacteria</taxon>
        <taxon>Pseudomonadati</taxon>
        <taxon>Bacteroidota</taxon>
        <taxon>Flavobacteriia</taxon>
        <taxon>Flavobacteriales</taxon>
        <taxon>Flavobacteriaceae</taxon>
        <taxon>Robiginitalea</taxon>
    </lineage>
</organism>
<sequence length="439" mass="48981">MRQGFARLLFAALGAILLGCSPTKKLVRHLEGQLNAPAFERQFTGVLLLDAETRDTLVAYNASKPFIPASNVKLLTLYTGLNMLPDKLPALKYHQAGDTLYILGTGYPATLEPFFKDSTVLKFLGTAKKVIIENGNLESAAYGPGWAWDDYRSAYMLQRSAMPIYGNVRTLFWENNAVQVVPPELPRKAGPADYAIEQITPANLPRRIPELGDTLYFPISSRPEVERTRWQYATSKYLGRPVFWVSRDQDGEADPGGLATTAYSILPGITADTLYGRMMQTSDNFLAEQIMLMASSTLGDSLSFEKAKTYALEQLLPGLPQEPRWVDGSGLSRYNLISPAALVYLLDRMYQEIPRERLFGLLASGKAQGTLDGMYLEDDAPFVYAKTGTLSNNHNLSGYLLTRSGKTVIFSFMNNHYQEPTSVVKARMAGWLREVYERY</sequence>
<gene>
    <name evidence="3" type="ORF">SAMN04490243_0112</name>
</gene>